<reference evidence="8 10" key="2">
    <citation type="submission" date="2022-03" db="EMBL/GenBank/DDBJ databases">
        <title>Genome sequencing of Neisseria macacae.</title>
        <authorList>
            <person name="Baek M.-G."/>
        </authorList>
    </citation>
    <scope>NUCLEOTIDE SEQUENCE [LARGE SCALE GENOMIC DNA]</scope>
    <source>
        <strain evidence="8 10">ATCC 33926</strain>
    </source>
</reference>
<feature type="signal peptide" evidence="5">
    <location>
        <begin position="1"/>
        <end position="25"/>
    </location>
</feature>
<dbReference type="Proteomes" id="UP000004982">
    <property type="component" value="Unassembled WGS sequence"/>
</dbReference>
<keyword evidence="10" id="KW-1185">Reference proteome</keyword>
<protein>
    <submittedName>
        <fullName evidence="8">C40 family peptidase</fullName>
    </submittedName>
    <submittedName>
        <fullName evidence="7">NlpC/p60 family protein</fullName>
    </submittedName>
</protein>
<feature type="domain" description="NlpC/P60" evidence="6">
    <location>
        <begin position="76"/>
        <end position="201"/>
    </location>
</feature>
<evidence type="ECO:0000256" key="3">
    <source>
        <dbReference type="ARBA" id="ARBA00022801"/>
    </source>
</evidence>
<dbReference type="RefSeq" id="WP_003761092.1">
    <property type="nucleotide sequence ID" value="NZ_CP094241.1"/>
</dbReference>
<evidence type="ECO:0000256" key="5">
    <source>
        <dbReference type="SAM" id="SignalP"/>
    </source>
</evidence>
<evidence type="ECO:0000259" key="6">
    <source>
        <dbReference type="PROSITE" id="PS51935"/>
    </source>
</evidence>
<keyword evidence="3" id="KW-0378">Hydrolase</keyword>
<sequence>MKALSRLAALLASVYVLSGIHFANADDLDSFVRSRQQVLNQFEDARQPASPALLQPGRAITAAIAPRQPVSSVQSSDNADELISSAMGLLGVAYRYGGTSASTGFDCSGFMQHIFKRSMGVNLPRTSAAQAKMGVGVSRSELQPGDMVFFRTMGRGRISHVGLYIGNNRFIHAPRTGKRIEVTSLSNKYWNAKYAFARRVKKNDPSRFLN</sequence>
<feature type="chain" id="PRO_5041306425" evidence="5">
    <location>
        <begin position="26"/>
        <end position="210"/>
    </location>
</feature>
<dbReference type="PANTHER" id="PTHR47053:SF1">
    <property type="entry name" value="MUREIN DD-ENDOPEPTIDASE MEPH-RELATED"/>
    <property type="match status" value="1"/>
</dbReference>
<evidence type="ECO:0000313" key="9">
    <source>
        <dbReference type="Proteomes" id="UP000004982"/>
    </source>
</evidence>
<dbReference type="InterPro" id="IPR038765">
    <property type="entry name" value="Papain-like_cys_pep_sf"/>
</dbReference>
<name>A0AA36UM54_9NEIS</name>
<evidence type="ECO:0000313" key="8">
    <source>
        <dbReference type="EMBL" id="UNV84840.1"/>
    </source>
</evidence>
<gene>
    <name evidence="7" type="ORF">HMPREF9418_0078</name>
    <name evidence="8" type="ORF">MON40_12695</name>
</gene>
<dbReference type="Gene3D" id="3.90.1720.10">
    <property type="entry name" value="endopeptidase domain like (from Nostoc punctiforme)"/>
    <property type="match status" value="1"/>
</dbReference>
<dbReference type="InterPro" id="IPR051202">
    <property type="entry name" value="Peptidase_C40"/>
</dbReference>
<organism evidence="7 9">
    <name type="scientific">Neisseria macacae ATCC 33926</name>
    <dbReference type="NCBI Taxonomy" id="997348"/>
    <lineage>
        <taxon>Bacteria</taxon>
        <taxon>Pseudomonadati</taxon>
        <taxon>Pseudomonadota</taxon>
        <taxon>Betaproteobacteria</taxon>
        <taxon>Neisseriales</taxon>
        <taxon>Neisseriaceae</taxon>
        <taxon>Neisseria</taxon>
    </lineage>
</organism>
<keyword evidence="2" id="KW-0645">Protease</keyword>
<dbReference type="PANTHER" id="PTHR47053">
    <property type="entry name" value="MUREIN DD-ENDOPEPTIDASE MEPH-RELATED"/>
    <property type="match status" value="1"/>
</dbReference>
<proteinExistence type="inferred from homology"/>
<dbReference type="GO" id="GO:0008234">
    <property type="term" value="F:cysteine-type peptidase activity"/>
    <property type="evidence" value="ECO:0007669"/>
    <property type="project" value="UniProtKB-KW"/>
</dbReference>
<dbReference type="AlphaFoldDB" id="A0AA36UM54"/>
<reference evidence="7 9" key="1">
    <citation type="submission" date="2011-05" db="EMBL/GenBank/DDBJ databases">
        <authorList>
            <person name="Muzny D."/>
            <person name="Qin X."/>
            <person name="Deng J."/>
            <person name="Jiang H."/>
            <person name="Liu Y."/>
            <person name="Qu J."/>
            <person name="Song X.-Z."/>
            <person name="Zhang L."/>
            <person name="Thornton R."/>
            <person name="Coyle M."/>
            <person name="Francisco L."/>
            <person name="Jackson L."/>
            <person name="Javaid M."/>
            <person name="Korchina V."/>
            <person name="Kovar C."/>
            <person name="Mata R."/>
            <person name="Mathew T."/>
            <person name="Ngo R."/>
            <person name="Nguyen L."/>
            <person name="Nguyen N."/>
            <person name="Okwuonu G."/>
            <person name="Ongeri F."/>
            <person name="Pham C."/>
            <person name="Simmons D."/>
            <person name="Wilczek-Boney K."/>
            <person name="Hale W."/>
            <person name="Jakkamsetti A."/>
            <person name="Pham P."/>
            <person name="Ruth R."/>
            <person name="San Lucas F."/>
            <person name="Warren J."/>
            <person name="Zhang J."/>
            <person name="Zhao Z."/>
            <person name="Zhou C."/>
            <person name="Zhu D."/>
            <person name="Lee S."/>
            <person name="Bess C."/>
            <person name="Blankenburg K."/>
            <person name="Forbes L."/>
            <person name="Fu Q."/>
            <person name="Gubbala S."/>
            <person name="Hirani K."/>
            <person name="Jayaseelan J.C."/>
            <person name="Lara F."/>
            <person name="Munidasa M."/>
            <person name="Palculict T."/>
            <person name="Patil S."/>
            <person name="Pu L.-L."/>
            <person name="Saada N."/>
            <person name="Tang L."/>
            <person name="Weissenberger G."/>
            <person name="Zhu Y."/>
            <person name="Hemphill L."/>
            <person name="Shang Y."/>
            <person name="Youmans B."/>
            <person name="Ayvaz T."/>
            <person name="Ross M."/>
            <person name="Santibanez J."/>
            <person name="Aqrawi P."/>
            <person name="Gross S."/>
            <person name="Joshi V."/>
            <person name="Fowler G."/>
            <person name="Nazareth L."/>
            <person name="Reid J."/>
            <person name="Worley K."/>
            <person name="Petrosino J."/>
            <person name="Highlander S."/>
            <person name="Gibbs R."/>
        </authorList>
    </citation>
    <scope>NUCLEOTIDE SEQUENCE [LARGE SCALE GENOMIC DNA]</scope>
    <source>
        <strain evidence="7 9">ATCC 33926</strain>
    </source>
</reference>
<comment type="similarity">
    <text evidence="1">Belongs to the peptidase C40 family.</text>
</comment>
<dbReference type="EMBL" id="CP094241">
    <property type="protein sequence ID" value="UNV84840.1"/>
    <property type="molecule type" value="Genomic_DNA"/>
</dbReference>
<evidence type="ECO:0000256" key="4">
    <source>
        <dbReference type="ARBA" id="ARBA00022807"/>
    </source>
</evidence>
<evidence type="ECO:0000256" key="1">
    <source>
        <dbReference type="ARBA" id="ARBA00007074"/>
    </source>
</evidence>
<dbReference type="Proteomes" id="UP000829455">
    <property type="component" value="Chromosome"/>
</dbReference>
<evidence type="ECO:0000313" key="10">
    <source>
        <dbReference type="Proteomes" id="UP000829455"/>
    </source>
</evidence>
<evidence type="ECO:0000313" key="7">
    <source>
        <dbReference type="EMBL" id="EGQ78515.1"/>
    </source>
</evidence>
<dbReference type="InterPro" id="IPR000064">
    <property type="entry name" value="NLP_P60_dom"/>
</dbReference>
<dbReference type="SUPFAM" id="SSF54001">
    <property type="entry name" value="Cysteine proteinases"/>
    <property type="match status" value="1"/>
</dbReference>
<accession>A0AA36UM54</accession>
<evidence type="ECO:0000256" key="2">
    <source>
        <dbReference type="ARBA" id="ARBA00022670"/>
    </source>
</evidence>
<dbReference type="EMBL" id="AFQE01000007">
    <property type="protein sequence ID" value="EGQ78515.1"/>
    <property type="molecule type" value="Genomic_DNA"/>
</dbReference>
<dbReference type="Pfam" id="PF00877">
    <property type="entry name" value="NLPC_P60"/>
    <property type="match status" value="1"/>
</dbReference>
<keyword evidence="5" id="KW-0732">Signal</keyword>
<dbReference type="PROSITE" id="PS51935">
    <property type="entry name" value="NLPC_P60"/>
    <property type="match status" value="1"/>
</dbReference>
<keyword evidence="4" id="KW-0788">Thiol protease</keyword>
<dbReference type="GO" id="GO:0006508">
    <property type="term" value="P:proteolysis"/>
    <property type="evidence" value="ECO:0007669"/>
    <property type="project" value="UniProtKB-KW"/>
</dbReference>